<dbReference type="InterPro" id="IPR053927">
    <property type="entry name" value="FlgK_helical"/>
</dbReference>
<dbReference type="NCBIfam" id="TIGR02492">
    <property type="entry name" value="flgK_ends"/>
    <property type="match status" value="1"/>
</dbReference>
<name>A0A7R6PEX7_9GAMM</name>
<dbReference type="GO" id="GO:0005576">
    <property type="term" value="C:extracellular region"/>
    <property type="evidence" value="ECO:0007669"/>
    <property type="project" value="UniProtKB-SubCell"/>
</dbReference>
<evidence type="ECO:0000256" key="3">
    <source>
        <dbReference type="ARBA" id="ARBA00009677"/>
    </source>
</evidence>
<dbReference type="PRINTS" id="PR01005">
    <property type="entry name" value="FLGHOOKAP1"/>
</dbReference>
<accession>A0A7R6PEX7</accession>
<gene>
    <name evidence="10" type="primary">flgK</name>
    <name evidence="10" type="ORF">AMJAP_0553</name>
</gene>
<dbReference type="Pfam" id="PF00460">
    <property type="entry name" value="Flg_bb_rod"/>
    <property type="match status" value="1"/>
</dbReference>
<dbReference type="InterPro" id="IPR001444">
    <property type="entry name" value="Flag_bb_rod_N"/>
</dbReference>
<dbReference type="Proteomes" id="UP000595663">
    <property type="component" value="Chromosome"/>
</dbReference>
<comment type="subcellular location">
    <subcellularLocation>
        <location evidence="1">Bacterial flagellum</location>
    </subcellularLocation>
    <subcellularLocation>
        <location evidence="2">Secreted</location>
    </subcellularLocation>
</comment>
<dbReference type="InterPro" id="IPR002371">
    <property type="entry name" value="FlgK"/>
</dbReference>
<dbReference type="GO" id="GO:0005198">
    <property type="term" value="F:structural molecule activity"/>
    <property type="evidence" value="ECO:0007669"/>
    <property type="project" value="InterPro"/>
</dbReference>
<dbReference type="OrthoDB" id="9802553at2"/>
<keyword evidence="11" id="KW-1185">Reference proteome</keyword>
<feature type="domain" description="Flagellar hook-associated protein FlgK helical" evidence="9">
    <location>
        <begin position="87"/>
        <end position="318"/>
    </location>
</feature>
<feature type="domain" description="Flagellar basal body rod protein N-terminal" evidence="7">
    <location>
        <begin position="10"/>
        <end position="36"/>
    </location>
</feature>
<dbReference type="EMBL" id="AP014545">
    <property type="protein sequence ID" value="BBB25152.1"/>
    <property type="molecule type" value="Genomic_DNA"/>
</dbReference>
<sequence length="661" mass="70646">MSSFNLLSIGNQALQANQSALNTVGQNISNVNTDGYSRQRVDFVSLQDRGGVFVNDIERISDQFMVRQVWSDTSNQSFYSKMESFANELDNLLAAESTSLSNAMNEYFGALQTAVDDPTSLPARQLFLAQADALQNRINAMDVSLTRQNDSINGQIDGVISQINSITPQIASLNEDIERFSASNSVPNEMYDQRDLLIEQLAGFVDISTSFDANGSVDIYIGDGQPLVLNDRGQRLVSVQGTPDATKNEVAVEIGSRGNLLTDKISGGQLGGLIEYRESSLANAANELGRIVMAFSDSMNDQHALGVDLDGELGGLLFRDINDFELMDARVSASTSNNSIIQQDLVQITDVQALKASEYELIFNTQNSFTLTRESDGALLTQSSFALATSAADVNQDGEYYWDTGTNELTVQVDGFKLSLNAQTSFAGGDAFMIRPVRNGASDFAVALTDPRDLALAAPLSASRSIDNTGTGTISVAATDVTTSTFGTAGTMTPAIDIEISDPGTGLIYTVYEQGTATVMATGNYVAGEAIALDGYEVTLSNNPAVGDRFSVNYNTGGVSDNRNALAMSDLQLAKLIEGSSYQDVYGALVTNIGTATNVAQINAQASQAVLDVSVNQRDSISGVNLDEEATKLVQYQQAYSASAKLINVSQTIFDTLLQSI</sequence>
<feature type="domain" description="Flagellar basal-body/hook protein C-terminal" evidence="8">
    <location>
        <begin position="620"/>
        <end position="659"/>
    </location>
</feature>
<dbReference type="GO" id="GO:0044780">
    <property type="term" value="P:bacterial-type flagellum assembly"/>
    <property type="evidence" value="ECO:0007669"/>
    <property type="project" value="InterPro"/>
</dbReference>
<organism evidence="10 11">
    <name type="scientific">Amphritea japonica ATCC BAA-1530</name>
    <dbReference type="NCBI Taxonomy" id="1278309"/>
    <lineage>
        <taxon>Bacteria</taxon>
        <taxon>Pseudomonadati</taxon>
        <taxon>Pseudomonadota</taxon>
        <taxon>Gammaproteobacteria</taxon>
        <taxon>Oceanospirillales</taxon>
        <taxon>Oceanospirillaceae</taxon>
        <taxon>Amphritea</taxon>
    </lineage>
</organism>
<dbReference type="RefSeq" id="WP_019622996.1">
    <property type="nucleotide sequence ID" value="NZ_AP014545.1"/>
</dbReference>
<dbReference type="PANTHER" id="PTHR30033:SF1">
    <property type="entry name" value="FLAGELLAR HOOK-ASSOCIATED PROTEIN 1"/>
    <property type="match status" value="1"/>
</dbReference>
<reference evidence="10 11" key="1">
    <citation type="journal article" date="2008" name="Int. J. Syst. Evol. Microbiol.">
        <title>Amphritea japonica sp. nov. and Amphritea balenae sp. nov., isolated from the sediment adjacent to sperm whale carcasses off Kagoshima, Japan.</title>
        <authorList>
            <person name="Miyazaki M."/>
            <person name="Nogi Y."/>
            <person name="Fujiwara Y."/>
            <person name="Kawato M."/>
            <person name="Nagahama T."/>
            <person name="Kubokawa K."/>
            <person name="Horikoshi K."/>
        </authorList>
    </citation>
    <scope>NUCLEOTIDE SEQUENCE [LARGE SCALE GENOMIC DNA]</scope>
    <source>
        <strain evidence="10 11">ATCC BAA-1530</strain>
    </source>
</reference>
<dbReference type="GO" id="GO:0009424">
    <property type="term" value="C:bacterial-type flagellum hook"/>
    <property type="evidence" value="ECO:0007669"/>
    <property type="project" value="InterPro"/>
</dbReference>
<keyword evidence="10" id="KW-0966">Cell projection</keyword>
<evidence type="ECO:0000259" key="9">
    <source>
        <dbReference type="Pfam" id="PF22638"/>
    </source>
</evidence>
<dbReference type="Pfam" id="PF22638">
    <property type="entry name" value="FlgK_D1"/>
    <property type="match status" value="1"/>
</dbReference>
<dbReference type="Pfam" id="PF06429">
    <property type="entry name" value="Flg_bbr_C"/>
    <property type="match status" value="1"/>
</dbReference>
<keyword evidence="10" id="KW-0282">Flagellum</keyword>
<protein>
    <recommendedName>
        <fullName evidence="4">Flagellar hook-associated protein 1</fullName>
    </recommendedName>
</protein>
<dbReference type="SUPFAM" id="SSF64518">
    <property type="entry name" value="Phase 1 flagellin"/>
    <property type="match status" value="2"/>
</dbReference>
<dbReference type="KEGG" id="ajp:AMJAP_0553"/>
<evidence type="ECO:0000259" key="7">
    <source>
        <dbReference type="Pfam" id="PF00460"/>
    </source>
</evidence>
<evidence type="ECO:0000313" key="11">
    <source>
        <dbReference type="Proteomes" id="UP000595663"/>
    </source>
</evidence>
<evidence type="ECO:0000256" key="5">
    <source>
        <dbReference type="ARBA" id="ARBA00022525"/>
    </source>
</evidence>
<proteinExistence type="inferred from homology"/>
<keyword evidence="10" id="KW-0969">Cilium</keyword>
<evidence type="ECO:0000256" key="6">
    <source>
        <dbReference type="ARBA" id="ARBA00023143"/>
    </source>
</evidence>
<evidence type="ECO:0000256" key="1">
    <source>
        <dbReference type="ARBA" id="ARBA00004365"/>
    </source>
</evidence>
<evidence type="ECO:0000256" key="2">
    <source>
        <dbReference type="ARBA" id="ARBA00004613"/>
    </source>
</evidence>
<evidence type="ECO:0000259" key="8">
    <source>
        <dbReference type="Pfam" id="PF06429"/>
    </source>
</evidence>
<evidence type="ECO:0000313" key="10">
    <source>
        <dbReference type="EMBL" id="BBB25152.1"/>
    </source>
</evidence>
<dbReference type="AlphaFoldDB" id="A0A7R6PEX7"/>
<comment type="similarity">
    <text evidence="3">Belongs to the flagella basal body rod proteins family.</text>
</comment>
<dbReference type="PANTHER" id="PTHR30033">
    <property type="entry name" value="FLAGELLAR HOOK-ASSOCIATED PROTEIN 1"/>
    <property type="match status" value="1"/>
</dbReference>
<keyword evidence="6" id="KW-0975">Bacterial flagellum</keyword>
<evidence type="ECO:0000256" key="4">
    <source>
        <dbReference type="ARBA" id="ARBA00016244"/>
    </source>
</evidence>
<keyword evidence="5" id="KW-0964">Secreted</keyword>
<dbReference type="InterPro" id="IPR010930">
    <property type="entry name" value="Flg_bb/hook_C_dom"/>
</dbReference>